<name>A0A1B0ACR2_GLOPL</name>
<accession>A0A1B0ACR2</accession>
<proteinExistence type="predicted"/>
<dbReference type="EnsemblMetazoa" id="GPAI041445-RA">
    <property type="protein sequence ID" value="GPAI041445-PA"/>
    <property type="gene ID" value="GPAI041445"/>
</dbReference>
<reference evidence="2" key="2">
    <citation type="submission" date="2020-05" db="UniProtKB">
        <authorList>
            <consortium name="EnsemblMetazoa"/>
        </authorList>
    </citation>
    <scope>IDENTIFICATION</scope>
    <source>
        <strain evidence="2">IAEA</strain>
    </source>
</reference>
<evidence type="ECO:0000313" key="3">
    <source>
        <dbReference type="Proteomes" id="UP000092445"/>
    </source>
</evidence>
<dbReference type="VEuPathDB" id="VectorBase:GPAI041445"/>
<dbReference type="InterPro" id="IPR005162">
    <property type="entry name" value="Retrotrans_gag_dom"/>
</dbReference>
<feature type="domain" description="Retrotransposon gag" evidence="1">
    <location>
        <begin position="197"/>
        <end position="280"/>
    </location>
</feature>
<evidence type="ECO:0000259" key="1">
    <source>
        <dbReference type="Pfam" id="PF03732"/>
    </source>
</evidence>
<dbReference type="STRING" id="7398.A0A1B0ACR2"/>
<dbReference type="Pfam" id="PF03732">
    <property type="entry name" value="Retrotrans_gag"/>
    <property type="match status" value="1"/>
</dbReference>
<keyword evidence="3" id="KW-1185">Reference proteome</keyword>
<evidence type="ECO:0000313" key="2">
    <source>
        <dbReference type="EnsemblMetazoa" id="GPAI041445-PA"/>
    </source>
</evidence>
<organism evidence="2 3">
    <name type="scientific">Glossina pallidipes</name>
    <name type="common">Tsetse fly</name>
    <dbReference type="NCBI Taxonomy" id="7398"/>
    <lineage>
        <taxon>Eukaryota</taxon>
        <taxon>Metazoa</taxon>
        <taxon>Ecdysozoa</taxon>
        <taxon>Arthropoda</taxon>
        <taxon>Hexapoda</taxon>
        <taxon>Insecta</taxon>
        <taxon>Pterygota</taxon>
        <taxon>Neoptera</taxon>
        <taxon>Endopterygota</taxon>
        <taxon>Diptera</taxon>
        <taxon>Brachycera</taxon>
        <taxon>Muscomorpha</taxon>
        <taxon>Hippoboscoidea</taxon>
        <taxon>Glossinidae</taxon>
        <taxon>Glossina</taxon>
    </lineage>
</organism>
<protein>
    <submittedName>
        <fullName evidence="2">Retrotrans_gag domain-containing protein</fullName>
    </submittedName>
</protein>
<dbReference type="AlphaFoldDB" id="A0A1B0ACR2"/>
<dbReference type="Proteomes" id="UP000092445">
    <property type="component" value="Unassembled WGS sequence"/>
</dbReference>
<reference evidence="3" key="1">
    <citation type="submission" date="2014-03" db="EMBL/GenBank/DDBJ databases">
        <authorList>
            <person name="Aksoy S."/>
            <person name="Warren W."/>
            <person name="Wilson R.K."/>
        </authorList>
    </citation>
    <scope>NUCLEOTIDE SEQUENCE [LARGE SCALE GENOMIC DNA]</scope>
    <source>
        <strain evidence="3">IAEA</strain>
    </source>
</reference>
<sequence>MTSPLRMTWVNSLRRDELHACLGEFDLDITDTVQEMRRRWAQFINQDHKPEVVTTLLELQTELEALTRQRSPSPAPHARVVVDGITTEKIIPHPPVNIATLHVPVTIKGPANQEPSATHPTKMSTTIDTQEATPLTVPTGGARQTLPTTADARPVIDVVSRWGLNFTGHREPLAFIERVEELAEAYSVDKDRLPATMVVMLRDRALTGYRSNNQHCISWEKFRADFTRFFLPPRHLDRLEDDIRRRTQRPRENFQDYVLALQDMMRHTPMSEGQQLDRIYTNAQPEYLWHTKDWYYVIHRQTQLDVLSTLMFVSFSNSEECVMDNENHFEWSPYHFNQEMRRSDKTALQGSFGPRASAPKLPKGRKCQKAINNYKKASRDQKTLGYLQKKRKDIEDLWGIIEKSDNAISAFLAEKLIEVLVDIEISIKTLQTSATVQTSSAAAGVGTTGTAENLNAPAEYDLRMEKTIQVLELLKKEPTL</sequence>